<dbReference type="CDD" id="cd02947">
    <property type="entry name" value="TRX_family"/>
    <property type="match status" value="1"/>
</dbReference>
<dbReference type="SUPFAM" id="SSF52833">
    <property type="entry name" value="Thioredoxin-like"/>
    <property type="match status" value="1"/>
</dbReference>
<dbReference type="InterPro" id="IPR046698">
    <property type="entry name" value="PedC-like"/>
</dbReference>
<sequence>MKKNIVIFVLALITFGTVLTVKYSDKLLYFYNVSSLKELDTNDLKSLTKQEGAHIVYIGRPTCEYCIDFVPKLNKVVKETILEVNYYDTDKNRKDLQMTELLTELHVETVPAVIVVKDKTVVKQINPTKLSAIDLENEFLKYN</sequence>
<dbReference type="Pfam" id="PF20207">
    <property type="entry name" value="DUF6568"/>
    <property type="match status" value="1"/>
</dbReference>
<dbReference type="RefSeq" id="WP_322809372.1">
    <property type="nucleotide sequence ID" value="NZ_JAVBVO010000003.1"/>
</dbReference>
<dbReference type="EMBL" id="JAVBVO010000003">
    <property type="protein sequence ID" value="MDZ5759725.1"/>
    <property type="molecule type" value="Genomic_DNA"/>
</dbReference>
<dbReference type="InterPro" id="IPR036249">
    <property type="entry name" value="Thioredoxin-like_sf"/>
</dbReference>
<protein>
    <submittedName>
        <fullName evidence="1">Thioredoxin family protein</fullName>
    </submittedName>
</protein>
<dbReference type="AlphaFoldDB" id="A0AAW9JSE4"/>
<dbReference type="Proteomes" id="UP001290462">
    <property type="component" value="Unassembled WGS sequence"/>
</dbReference>
<gene>
    <name evidence="1" type="ORF">RAK27_13765</name>
</gene>
<evidence type="ECO:0000313" key="1">
    <source>
        <dbReference type="EMBL" id="MDZ5759725.1"/>
    </source>
</evidence>
<proteinExistence type="predicted"/>
<organism evidence="1 2">
    <name type="scientific">Carnobacterium maltaromaticum</name>
    <name type="common">Carnobacterium piscicola</name>
    <dbReference type="NCBI Taxonomy" id="2751"/>
    <lineage>
        <taxon>Bacteria</taxon>
        <taxon>Bacillati</taxon>
        <taxon>Bacillota</taxon>
        <taxon>Bacilli</taxon>
        <taxon>Lactobacillales</taxon>
        <taxon>Carnobacteriaceae</taxon>
        <taxon>Carnobacterium</taxon>
    </lineage>
</organism>
<comment type="caution">
    <text evidence="1">The sequence shown here is derived from an EMBL/GenBank/DDBJ whole genome shotgun (WGS) entry which is preliminary data.</text>
</comment>
<name>A0AAW9JSE4_CARML</name>
<evidence type="ECO:0000313" key="2">
    <source>
        <dbReference type="Proteomes" id="UP001290462"/>
    </source>
</evidence>
<accession>A0AAW9JSE4</accession>
<dbReference type="Gene3D" id="3.40.30.10">
    <property type="entry name" value="Glutaredoxin"/>
    <property type="match status" value="1"/>
</dbReference>
<reference evidence="1" key="1">
    <citation type="submission" date="2023-08" db="EMBL/GenBank/DDBJ databases">
        <title>Genomic characterization of piscicolin 126 produced by Carnobacterium maltaromaticum CM22 strain isolated from salmon (Salmo salar).</title>
        <authorList>
            <person name="Gonzalez-Gragera E."/>
            <person name="Garcia-Lopez J.D."/>
            <person name="Teso-Perez C."/>
            <person name="Gimenez-Hernandez I."/>
            <person name="Peralta-Sanchez J.M."/>
            <person name="Valdivia E."/>
            <person name="Montalban-Lopez M."/>
            <person name="Martin-Platero A.M."/>
            <person name="Banos A."/>
            <person name="Martinez-Bueno M."/>
        </authorList>
    </citation>
    <scope>NUCLEOTIDE SEQUENCE</scope>
    <source>
        <strain evidence="1">CM22</strain>
    </source>
</reference>